<dbReference type="Gene3D" id="3.90.245.10">
    <property type="entry name" value="Ribonucleoside hydrolase-like"/>
    <property type="match status" value="1"/>
</dbReference>
<evidence type="ECO:0000256" key="2">
    <source>
        <dbReference type="ARBA" id="ARBA00022801"/>
    </source>
</evidence>
<evidence type="ECO:0000313" key="5">
    <source>
        <dbReference type="EMBL" id="KAF9793170.1"/>
    </source>
</evidence>
<evidence type="ECO:0000313" key="6">
    <source>
        <dbReference type="Proteomes" id="UP000736335"/>
    </source>
</evidence>
<dbReference type="InterPro" id="IPR036452">
    <property type="entry name" value="Ribo_hydro-like"/>
</dbReference>
<dbReference type="EMBL" id="WIUZ02000001">
    <property type="protein sequence ID" value="KAF9793170.1"/>
    <property type="molecule type" value="Genomic_DNA"/>
</dbReference>
<evidence type="ECO:0000256" key="1">
    <source>
        <dbReference type="ARBA" id="ARBA00009176"/>
    </source>
</evidence>
<protein>
    <submittedName>
        <fullName evidence="5">Nucleoside hydrolase</fullName>
    </submittedName>
</protein>
<keyword evidence="3" id="KW-0326">Glycosidase</keyword>
<keyword evidence="2 5" id="KW-0378">Hydrolase</keyword>
<dbReference type="OrthoDB" id="5783963at2759"/>
<evidence type="ECO:0000259" key="4">
    <source>
        <dbReference type="Pfam" id="PF01156"/>
    </source>
</evidence>
<dbReference type="Pfam" id="PF01156">
    <property type="entry name" value="IU_nuc_hydro"/>
    <property type="match status" value="1"/>
</dbReference>
<dbReference type="Proteomes" id="UP000736335">
    <property type="component" value="Unassembled WGS sequence"/>
</dbReference>
<sequence>MFEPARRIPVIIDTDPGVDDVIGILLALASPELEVLAITVTFGNTNLDYCLKNVLHLYQALERHFSEIPDDRSRFPNFAQSRKTILALGAKGPTSGCIHTAQYFHGRDGLGDIDTRHPGLQAPVADEGHQHPQLEISSRSAIDVSLDLIRSEPDKSITYIALGPLTDLSRMLKKDPTLVRERLGRVVCMGGALDVPGNSTPVAEFNFFADPHAVCDVLTPATPDQGFPHERFILVPLDVTTPHEIPFPLYKAEVDPEFENTSFPSTPMNKPPLSHFTSAFLERTREVMLAFGKDAMELHDPVAVWFAIDNPPGMESTGQSPVLQQGWRTVRRQFQVERWVSFHLIRGIALISPFIMGNRTGEFTRGMLVVDRRDDVEAYSLGDNRSMKYAPGQLHGPFGSAVVPAPVLGDEGVGNGQKSDIGVFTLVETPGPQACLDLLLRRIWGISRQV</sequence>
<dbReference type="PANTHER" id="PTHR12304">
    <property type="entry name" value="INOSINE-URIDINE PREFERRING NUCLEOSIDE HYDROLASE"/>
    <property type="match status" value="1"/>
</dbReference>
<dbReference type="PANTHER" id="PTHR12304:SF56">
    <property type="entry name" value="HYDROLASE, PUTATIVE (AFU_ORTHOLOGUE AFUA_1G11790)-RELATED"/>
    <property type="match status" value="1"/>
</dbReference>
<gene>
    <name evidence="5" type="ORF">BJ322DRAFT_1103600</name>
</gene>
<name>A0A9P6LC99_9AGAM</name>
<dbReference type="GO" id="GO:0006152">
    <property type="term" value="P:purine nucleoside catabolic process"/>
    <property type="evidence" value="ECO:0007669"/>
    <property type="project" value="TreeGrafter"/>
</dbReference>
<accession>A0A9P6LC99</accession>
<evidence type="ECO:0000256" key="3">
    <source>
        <dbReference type="ARBA" id="ARBA00023295"/>
    </source>
</evidence>
<dbReference type="GO" id="GO:0008477">
    <property type="term" value="F:purine nucleosidase activity"/>
    <property type="evidence" value="ECO:0007669"/>
    <property type="project" value="TreeGrafter"/>
</dbReference>
<dbReference type="GO" id="GO:0005829">
    <property type="term" value="C:cytosol"/>
    <property type="evidence" value="ECO:0007669"/>
    <property type="project" value="TreeGrafter"/>
</dbReference>
<comment type="similarity">
    <text evidence="1">Belongs to the IUNH family.</text>
</comment>
<reference evidence="5" key="2">
    <citation type="submission" date="2020-11" db="EMBL/GenBank/DDBJ databases">
        <authorList>
            <consortium name="DOE Joint Genome Institute"/>
            <person name="Kuo A."/>
            <person name="Miyauchi S."/>
            <person name="Kiss E."/>
            <person name="Drula E."/>
            <person name="Kohler A."/>
            <person name="Sanchez-Garcia M."/>
            <person name="Andreopoulos B."/>
            <person name="Barry K.W."/>
            <person name="Bonito G."/>
            <person name="Buee M."/>
            <person name="Carver A."/>
            <person name="Chen C."/>
            <person name="Cichocki N."/>
            <person name="Clum A."/>
            <person name="Culley D."/>
            <person name="Crous P.W."/>
            <person name="Fauchery L."/>
            <person name="Girlanda M."/>
            <person name="Hayes R."/>
            <person name="Keri Z."/>
            <person name="Labutti K."/>
            <person name="Lipzen A."/>
            <person name="Lombard V."/>
            <person name="Magnuson J."/>
            <person name="Maillard F."/>
            <person name="Morin E."/>
            <person name="Murat C."/>
            <person name="Nolan M."/>
            <person name="Ohm R."/>
            <person name="Pangilinan J."/>
            <person name="Pereira M."/>
            <person name="Perotto S."/>
            <person name="Peter M."/>
            <person name="Riley R."/>
            <person name="Sitrit Y."/>
            <person name="Stielow B."/>
            <person name="Szollosi G."/>
            <person name="Zifcakova L."/>
            <person name="Stursova M."/>
            <person name="Spatafora J.W."/>
            <person name="Tedersoo L."/>
            <person name="Vaario L.-M."/>
            <person name="Yamada A."/>
            <person name="Yan M."/>
            <person name="Wang P."/>
            <person name="Xu J."/>
            <person name="Bruns T."/>
            <person name="Baldrian P."/>
            <person name="Vilgalys R."/>
            <person name="Henrissat B."/>
            <person name="Grigoriev I.V."/>
            <person name="Hibbett D."/>
            <person name="Nagy L.G."/>
            <person name="Martin F.M."/>
        </authorList>
    </citation>
    <scope>NUCLEOTIDE SEQUENCE</scope>
    <source>
        <strain evidence="5">UH-Tt-Lm1</strain>
    </source>
</reference>
<dbReference type="InterPro" id="IPR001910">
    <property type="entry name" value="Inosine/uridine_hydrolase_dom"/>
</dbReference>
<comment type="caution">
    <text evidence="5">The sequence shown here is derived from an EMBL/GenBank/DDBJ whole genome shotgun (WGS) entry which is preliminary data.</text>
</comment>
<dbReference type="InterPro" id="IPR023186">
    <property type="entry name" value="IUNH"/>
</dbReference>
<keyword evidence="6" id="KW-1185">Reference proteome</keyword>
<dbReference type="AlphaFoldDB" id="A0A9P6LC99"/>
<reference evidence="5" key="1">
    <citation type="journal article" date="2020" name="Nat. Commun.">
        <title>Large-scale genome sequencing of mycorrhizal fungi provides insights into the early evolution of symbiotic traits.</title>
        <authorList>
            <person name="Miyauchi S."/>
            <person name="Kiss E."/>
            <person name="Kuo A."/>
            <person name="Drula E."/>
            <person name="Kohler A."/>
            <person name="Sanchez-Garcia M."/>
            <person name="Morin E."/>
            <person name="Andreopoulos B."/>
            <person name="Barry K.W."/>
            <person name="Bonito G."/>
            <person name="Buee M."/>
            <person name="Carver A."/>
            <person name="Chen C."/>
            <person name="Cichocki N."/>
            <person name="Clum A."/>
            <person name="Culley D."/>
            <person name="Crous P.W."/>
            <person name="Fauchery L."/>
            <person name="Girlanda M."/>
            <person name="Hayes R.D."/>
            <person name="Keri Z."/>
            <person name="LaButti K."/>
            <person name="Lipzen A."/>
            <person name="Lombard V."/>
            <person name="Magnuson J."/>
            <person name="Maillard F."/>
            <person name="Murat C."/>
            <person name="Nolan M."/>
            <person name="Ohm R.A."/>
            <person name="Pangilinan J."/>
            <person name="Pereira M.F."/>
            <person name="Perotto S."/>
            <person name="Peter M."/>
            <person name="Pfister S."/>
            <person name="Riley R."/>
            <person name="Sitrit Y."/>
            <person name="Stielow J.B."/>
            <person name="Szollosi G."/>
            <person name="Zifcakova L."/>
            <person name="Stursova M."/>
            <person name="Spatafora J.W."/>
            <person name="Tedersoo L."/>
            <person name="Vaario L.M."/>
            <person name="Yamada A."/>
            <person name="Yan M."/>
            <person name="Wang P."/>
            <person name="Xu J."/>
            <person name="Bruns T."/>
            <person name="Baldrian P."/>
            <person name="Vilgalys R."/>
            <person name="Dunand C."/>
            <person name="Henrissat B."/>
            <person name="Grigoriev I.V."/>
            <person name="Hibbett D."/>
            <person name="Nagy L.G."/>
            <person name="Martin F.M."/>
        </authorList>
    </citation>
    <scope>NUCLEOTIDE SEQUENCE</scope>
    <source>
        <strain evidence="5">UH-Tt-Lm1</strain>
    </source>
</reference>
<organism evidence="5 6">
    <name type="scientific">Thelephora terrestris</name>
    <dbReference type="NCBI Taxonomy" id="56493"/>
    <lineage>
        <taxon>Eukaryota</taxon>
        <taxon>Fungi</taxon>
        <taxon>Dikarya</taxon>
        <taxon>Basidiomycota</taxon>
        <taxon>Agaricomycotina</taxon>
        <taxon>Agaricomycetes</taxon>
        <taxon>Thelephorales</taxon>
        <taxon>Thelephoraceae</taxon>
        <taxon>Thelephora</taxon>
    </lineage>
</organism>
<proteinExistence type="inferred from homology"/>
<feature type="domain" description="Inosine/uridine-preferring nucleoside hydrolase" evidence="4">
    <location>
        <begin position="10"/>
        <end position="375"/>
    </location>
</feature>
<dbReference type="SUPFAM" id="SSF53590">
    <property type="entry name" value="Nucleoside hydrolase"/>
    <property type="match status" value="1"/>
</dbReference>